<dbReference type="OrthoDB" id="9811314at2"/>
<evidence type="ECO:0000313" key="8">
    <source>
        <dbReference type="Proteomes" id="UP000287701"/>
    </source>
</evidence>
<dbReference type="InterPro" id="IPR011765">
    <property type="entry name" value="Pept_M16_N"/>
</dbReference>
<keyword evidence="2" id="KW-0175">Coiled coil</keyword>
<feature type="domain" description="Peptidase M16 C-terminal" evidence="6">
    <location>
        <begin position="217"/>
        <end position="395"/>
    </location>
</feature>
<dbReference type="InterPro" id="IPR050361">
    <property type="entry name" value="MPP/UQCRC_Complex"/>
</dbReference>
<evidence type="ECO:0000256" key="4">
    <source>
        <dbReference type="SAM" id="SignalP"/>
    </source>
</evidence>
<feature type="compositionally biased region" description="Low complexity" evidence="3">
    <location>
        <begin position="23"/>
        <end position="36"/>
    </location>
</feature>
<reference evidence="7 8" key="1">
    <citation type="submission" date="2019-01" db="EMBL/GenBank/DDBJ databases">
        <title>Whole Genome of Ornithobacterium rhinotracheale FARPER-174b.</title>
        <authorList>
            <person name="Tataje-Lavanda L.A."/>
            <person name="Montalvan A."/>
            <person name="Montesinos R."/>
            <person name="Zimic M."/>
            <person name="Fernandez-Sanchez M."/>
            <person name="Fernandez-Diaz M."/>
        </authorList>
    </citation>
    <scope>NUCLEOTIDE SEQUENCE [LARGE SCALE GENOMIC DNA]</scope>
    <source>
        <strain evidence="7 8">FARPER-174b</strain>
    </source>
</reference>
<dbReference type="SUPFAM" id="SSF63411">
    <property type="entry name" value="LuxS/MPP-like metallohydrolase"/>
    <property type="match status" value="2"/>
</dbReference>
<protein>
    <submittedName>
        <fullName evidence="7">Insulinase family protein</fullName>
    </submittedName>
</protein>
<proteinExistence type="inferred from homology"/>
<keyword evidence="4" id="KW-0732">Signal</keyword>
<gene>
    <name evidence="7" type="ORF">EQP59_03035</name>
</gene>
<dbReference type="PANTHER" id="PTHR11851">
    <property type="entry name" value="METALLOPROTEASE"/>
    <property type="match status" value="1"/>
</dbReference>
<dbReference type="EMBL" id="CP035107">
    <property type="protein sequence ID" value="QAR30397.1"/>
    <property type="molecule type" value="Genomic_DNA"/>
</dbReference>
<dbReference type="GO" id="GO:0046872">
    <property type="term" value="F:metal ion binding"/>
    <property type="evidence" value="ECO:0007669"/>
    <property type="project" value="InterPro"/>
</dbReference>
<feature type="signal peptide" evidence="4">
    <location>
        <begin position="1"/>
        <end position="23"/>
    </location>
</feature>
<feature type="chain" id="PRO_5018680445" evidence="4">
    <location>
        <begin position="24"/>
        <end position="708"/>
    </location>
</feature>
<evidence type="ECO:0000259" key="5">
    <source>
        <dbReference type="Pfam" id="PF00675"/>
    </source>
</evidence>
<feature type="domain" description="Peptidase M16 N-terminal" evidence="5">
    <location>
        <begin position="97"/>
        <end position="203"/>
    </location>
</feature>
<feature type="region of interest" description="Disordered" evidence="3">
    <location>
        <begin position="23"/>
        <end position="55"/>
    </location>
</feature>
<evidence type="ECO:0000256" key="3">
    <source>
        <dbReference type="SAM" id="MobiDB-lite"/>
    </source>
</evidence>
<dbReference type="RefSeq" id="WP_128500891.1">
    <property type="nucleotide sequence ID" value="NZ_CP035107.1"/>
</dbReference>
<dbReference type="PANTHER" id="PTHR11851:SF49">
    <property type="entry name" value="MITOCHONDRIAL-PROCESSING PEPTIDASE SUBUNIT ALPHA"/>
    <property type="match status" value="1"/>
</dbReference>
<dbReference type="InterPro" id="IPR011249">
    <property type="entry name" value="Metalloenz_LuxS/M16"/>
</dbReference>
<dbReference type="InterPro" id="IPR007863">
    <property type="entry name" value="Peptidase_M16_C"/>
</dbReference>
<dbReference type="Proteomes" id="UP000287701">
    <property type="component" value="Chromosome"/>
</dbReference>
<evidence type="ECO:0000313" key="7">
    <source>
        <dbReference type="EMBL" id="QAR30397.1"/>
    </source>
</evidence>
<evidence type="ECO:0000256" key="1">
    <source>
        <dbReference type="ARBA" id="ARBA00007261"/>
    </source>
</evidence>
<dbReference type="Pfam" id="PF05193">
    <property type="entry name" value="Peptidase_M16_C"/>
    <property type="match status" value="1"/>
</dbReference>
<feature type="coiled-coil region" evidence="2">
    <location>
        <begin position="166"/>
        <end position="193"/>
    </location>
</feature>
<evidence type="ECO:0000259" key="6">
    <source>
        <dbReference type="Pfam" id="PF05193"/>
    </source>
</evidence>
<evidence type="ECO:0000256" key="2">
    <source>
        <dbReference type="SAM" id="Coils"/>
    </source>
</evidence>
<organism evidence="7 8">
    <name type="scientific">Ornithobacterium rhinotracheale</name>
    <dbReference type="NCBI Taxonomy" id="28251"/>
    <lineage>
        <taxon>Bacteria</taxon>
        <taxon>Pseudomonadati</taxon>
        <taxon>Bacteroidota</taxon>
        <taxon>Flavobacteriia</taxon>
        <taxon>Flavobacteriales</taxon>
        <taxon>Weeksellaceae</taxon>
        <taxon>Ornithobacterium</taxon>
    </lineage>
</organism>
<dbReference type="PROSITE" id="PS51257">
    <property type="entry name" value="PROKAR_LIPOPROTEIN"/>
    <property type="match status" value="1"/>
</dbReference>
<comment type="similarity">
    <text evidence="1">Belongs to the peptidase M16 family.</text>
</comment>
<dbReference type="Pfam" id="PF00675">
    <property type="entry name" value="Peptidase_M16"/>
    <property type="match status" value="1"/>
</dbReference>
<sequence>MKKLSIAILSALLVTACTSTKQAATEKAAEPKTTTKVNTGIDRSVRPTPGPAPKVKITKPEEFKLANGLHVMVVENHKLPSVSFYLSMDNPPLLQGNKKGVFKMLSAIMGNGTSKISKDDFNEELEFYGANASVYASGASATTLTRYFPKVFDLVISAALDPRLSKTEFEKEKEKALENLRISEKNVQSVANNLRSALAFGKNHPYGEFTTEKTLQNVTFNDVKNYYNKYFSPENAYLVVVGDVTLAQVKKLVEKDLASWKPKGIKKVNYAKPQNLPNVQIDFIDMPNAVQTEIAALNVVDLKIKDKDYFAAVLANKILGGGGEARLFLNLREAHGWTYGAYSDISPDKEIGSFSATAAVRNAVTDSAVVEMMNEIRKIGKEPVTQDELDRAKATYIGSFVMNAQKPSVIANQALQIQTQGLPADFYENFIKNISAVTLEEVQAVAKKYFGADNSRIVVVGKAEDVLPGLEKLGYPINFYNRFGEKTGNPLKNQVALPAGLTAQKVLADYVQAIGGVQKVKNIKSVKATFTLEGAAPQPLDGEVLYYAPNLEKTVLKMNGAVIVTTIFDGKVEKTSGMMGNSEKSGKDVAEKAAKKGIVPQAFYTNKEAKLVGTTTIDGKLAYKVEVPVGDLKTYEYYDAKSKLLVQNSVSVDTPQGPMEIITSYKDYKSVDGVKFAFVVTQEVAGQKIVTTMKKMEVNKDVKLADFK</sequence>
<dbReference type="Gene3D" id="3.30.830.10">
    <property type="entry name" value="Metalloenzyme, LuxS/M16 peptidase-like"/>
    <property type="match status" value="2"/>
</dbReference>
<accession>A0A3R6ATQ7</accession>
<dbReference type="AlphaFoldDB" id="A0A3R6ATQ7"/>
<name>A0A3R6ATQ7_ORNRH</name>